<evidence type="ECO:0000256" key="3">
    <source>
        <dbReference type="ARBA" id="ARBA00022454"/>
    </source>
</evidence>
<dbReference type="GO" id="GO:0008168">
    <property type="term" value="F:methyltransferase activity"/>
    <property type="evidence" value="ECO:0007669"/>
    <property type="project" value="UniProtKB-KW"/>
</dbReference>
<feature type="region of interest" description="Disordered" evidence="8">
    <location>
        <begin position="88"/>
        <end position="129"/>
    </location>
</feature>
<dbReference type="InParanoid" id="A0A0G4H740"/>
<dbReference type="GO" id="GO:0005694">
    <property type="term" value="C:chromosome"/>
    <property type="evidence" value="ECO:0007669"/>
    <property type="project" value="UniProtKB-SubCell"/>
</dbReference>
<feature type="compositionally biased region" description="Basic and acidic residues" evidence="8">
    <location>
        <begin position="97"/>
        <end position="106"/>
    </location>
</feature>
<feature type="domain" description="Post-SET" evidence="11">
    <location>
        <begin position="409"/>
        <end position="424"/>
    </location>
</feature>
<keyword evidence="13" id="KW-1185">Reference proteome</keyword>
<dbReference type="EMBL" id="CDMY01001045">
    <property type="protein sequence ID" value="CEM39704.1"/>
    <property type="molecule type" value="Genomic_DNA"/>
</dbReference>
<evidence type="ECO:0000256" key="6">
    <source>
        <dbReference type="ARBA" id="ARBA00022691"/>
    </source>
</evidence>
<evidence type="ECO:0000256" key="4">
    <source>
        <dbReference type="ARBA" id="ARBA00022603"/>
    </source>
</evidence>
<organism evidence="12 13">
    <name type="scientific">Vitrella brassicaformis (strain CCMP3155)</name>
    <dbReference type="NCBI Taxonomy" id="1169540"/>
    <lineage>
        <taxon>Eukaryota</taxon>
        <taxon>Sar</taxon>
        <taxon>Alveolata</taxon>
        <taxon>Colpodellida</taxon>
        <taxon>Vitrellaceae</taxon>
        <taxon>Vitrella</taxon>
    </lineage>
</organism>
<feature type="region of interest" description="Disordered" evidence="8">
    <location>
        <begin position="200"/>
        <end position="284"/>
    </location>
</feature>
<keyword evidence="3" id="KW-0158">Chromosome</keyword>
<evidence type="ECO:0000256" key="5">
    <source>
        <dbReference type="ARBA" id="ARBA00022679"/>
    </source>
</evidence>
<dbReference type="InterPro" id="IPR009057">
    <property type="entry name" value="Homeodomain-like_sf"/>
</dbReference>
<dbReference type="PROSITE" id="PS50090">
    <property type="entry name" value="MYB_LIKE"/>
    <property type="match status" value="1"/>
</dbReference>
<keyword evidence="6" id="KW-0949">S-adenosyl-L-methionine</keyword>
<dbReference type="InterPro" id="IPR003616">
    <property type="entry name" value="Post-SET_dom"/>
</dbReference>
<name>A0A0G4H740_VITBC</name>
<evidence type="ECO:0000313" key="12">
    <source>
        <dbReference type="EMBL" id="CEM39704.1"/>
    </source>
</evidence>
<evidence type="ECO:0000259" key="10">
    <source>
        <dbReference type="PROSITE" id="PS50280"/>
    </source>
</evidence>
<dbReference type="STRING" id="1169540.A0A0G4H740"/>
<dbReference type="Gene3D" id="1.10.10.60">
    <property type="entry name" value="Homeodomain-like"/>
    <property type="match status" value="1"/>
</dbReference>
<dbReference type="VEuPathDB" id="CryptoDB:Vbra_19741"/>
<feature type="domain" description="SET" evidence="10">
    <location>
        <begin position="279"/>
        <end position="400"/>
    </location>
</feature>
<dbReference type="InterPro" id="IPR001005">
    <property type="entry name" value="SANT/Myb"/>
</dbReference>
<dbReference type="Pfam" id="PF00856">
    <property type="entry name" value="SET"/>
    <property type="match status" value="1"/>
</dbReference>
<dbReference type="InterPro" id="IPR001214">
    <property type="entry name" value="SET_dom"/>
</dbReference>
<dbReference type="InterPro" id="IPR046341">
    <property type="entry name" value="SET_dom_sf"/>
</dbReference>
<dbReference type="SUPFAM" id="SSF46689">
    <property type="entry name" value="Homeodomain-like"/>
    <property type="match status" value="1"/>
</dbReference>
<evidence type="ECO:0000259" key="11">
    <source>
        <dbReference type="PROSITE" id="PS50868"/>
    </source>
</evidence>
<reference evidence="12 13" key="1">
    <citation type="submission" date="2014-11" db="EMBL/GenBank/DDBJ databases">
        <authorList>
            <person name="Zhu J."/>
            <person name="Qi W."/>
            <person name="Song R."/>
        </authorList>
    </citation>
    <scope>NUCLEOTIDE SEQUENCE [LARGE SCALE GENOMIC DNA]</scope>
</reference>
<dbReference type="SUPFAM" id="SSF82199">
    <property type="entry name" value="SET domain"/>
    <property type="match status" value="1"/>
</dbReference>
<dbReference type="PANTHER" id="PTHR22884">
    <property type="entry name" value="SET DOMAIN PROTEINS"/>
    <property type="match status" value="1"/>
</dbReference>
<dbReference type="InterPro" id="IPR050777">
    <property type="entry name" value="SET2_Histone-Lys_MeTrsfase"/>
</dbReference>
<keyword evidence="5" id="KW-0808">Transferase</keyword>
<evidence type="ECO:0000259" key="9">
    <source>
        <dbReference type="PROSITE" id="PS50090"/>
    </source>
</evidence>
<dbReference type="SMART" id="SM00717">
    <property type="entry name" value="SANT"/>
    <property type="match status" value="1"/>
</dbReference>
<dbReference type="CDD" id="cd00167">
    <property type="entry name" value="SANT"/>
    <property type="match status" value="1"/>
</dbReference>
<gene>
    <name evidence="12" type="ORF">Vbra_19741</name>
</gene>
<keyword evidence="7" id="KW-0539">Nucleus</keyword>
<dbReference type="SMART" id="SM00317">
    <property type="entry name" value="SET"/>
    <property type="match status" value="1"/>
</dbReference>
<dbReference type="Gene3D" id="2.170.270.10">
    <property type="entry name" value="SET domain"/>
    <property type="match status" value="1"/>
</dbReference>
<comment type="subcellular location">
    <subcellularLocation>
        <location evidence="2">Chromosome</location>
    </subcellularLocation>
    <subcellularLocation>
        <location evidence="1">Nucleus</location>
    </subcellularLocation>
</comment>
<dbReference type="PROSITE" id="PS50868">
    <property type="entry name" value="POST_SET"/>
    <property type="match status" value="1"/>
</dbReference>
<evidence type="ECO:0000256" key="1">
    <source>
        <dbReference type="ARBA" id="ARBA00004123"/>
    </source>
</evidence>
<dbReference type="Proteomes" id="UP000041254">
    <property type="component" value="Unassembled WGS sequence"/>
</dbReference>
<evidence type="ECO:0000256" key="8">
    <source>
        <dbReference type="SAM" id="MobiDB-lite"/>
    </source>
</evidence>
<feature type="compositionally biased region" description="Pro residues" evidence="8">
    <location>
        <begin position="206"/>
        <end position="216"/>
    </location>
</feature>
<evidence type="ECO:0000313" key="13">
    <source>
        <dbReference type="Proteomes" id="UP000041254"/>
    </source>
</evidence>
<protein>
    <recommendedName>
        <fullName evidence="14">Histone-lysine N-methyltransferase</fullName>
    </recommendedName>
</protein>
<feature type="domain" description="Myb-like" evidence="9">
    <location>
        <begin position="154"/>
        <end position="197"/>
    </location>
</feature>
<keyword evidence="4" id="KW-0489">Methyltransferase</keyword>
<dbReference type="PROSITE" id="PS50280">
    <property type="entry name" value="SET"/>
    <property type="match status" value="1"/>
</dbReference>
<dbReference type="OrthoDB" id="308383at2759"/>
<dbReference type="GO" id="GO:0032259">
    <property type="term" value="P:methylation"/>
    <property type="evidence" value="ECO:0007669"/>
    <property type="project" value="UniProtKB-KW"/>
</dbReference>
<proteinExistence type="predicted"/>
<feature type="compositionally biased region" description="Basic and acidic residues" evidence="8">
    <location>
        <begin position="219"/>
        <end position="236"/>
    </location>
</feature>
<dbReference type="GO" id="GO:0005634">
    <property type="term" value="C:nucleus"/>
    <property type="evidence" value="ECO:0007669"/>
    <property type="project" value="UniProtKB-SubCell"/>
</dbReference>
<dbReference type="Pfam" id="PF00249">
    <property type="entry name" value="Myb_DNA-binding"/>
    <property type="match status" value="1"/>
</dbReference>
<sequence length="424" mass="47258">MDQAIVIDDDSPTHHQFHPPQKAPQCVNFPRPLGTVRAMRPKQVVRPCKNFIVSLVPPRVPPRVPPPLPSVEIDVSALCAAKKDEAQGAESLSLKSRSSEIERSTDGMHFPWSSRSSAADEPRPPLATGGFGFVREVGMPKTVQDADDGGDARPWTREEDYVLLFAMKTYPFCWGDVTKRLPRRSRDSCEQRWKAIRPSWTSPFKPIQPPPAPPLPSSSDHDHTAPEAKPPKRPRTDQPAIAPDADMSVNPPPSRAAVHLPSGAESEARDKRRRSGRLKPFREEKSTIHREGVGLFANRTIRAGEEIIEYAGEYIHAEQADEREALYRSQGLGSTYLFRLSNGRIIDATRKDYNEARLINHSCAPNCEPREVQVPGGRPRIYIYAIEEIAAGTELSYDYGTDTELNHSTRERCTCGAATCRGFL</sequence>
<feature type="region of interest" description="Disordered" evidence="8">
    <location>
        <begin position="1"/>
        <end position="23"/>
    </location>
</feature>
<evidence type="ECO:0000256" key="7">
    <source>
        <dbReference type="ARBA" id="ARBA00023242"/>
    </source>
</evidence>
<accession>A0A0G4H740</accession>
<evidence type="ECO:0008006" key="14">
    <source>
        <dbReference type="Google" id="ProtNLM"/>
    </source>
</evidence>
<evidence type="ECO:0000256" key="2">
    <source>
        <dbReference type="ARBA" id="ARBA00004286"/>
    </source>
</evidence>
<dbReference type="AlphaFoldDB" id="A0A0G4H740"/>